<organism evidence="2 3">
    <name type="scientific">Exidia glandulosa HHB12029</name>
    <dbReference type="NCBI Taxonomy" id="1314781"/>
    <lineage>
        <taxon>Eukaryota</taxon>
        <taxon>Fungi</taxon>
        <taxon>Dikarya</taxon>
        <taxon>Basidiomycota</taxon>
        <taxon>Agaricomycotina</taxon>
        <taxon>Agaricomycetes</taxon>
        <taxon>Auriculariales</taxon>
        <taxon>Exidiaceae</taxon>
        <taxon>Exidia</taxon>
    </lineage>
</organism>
<evidence type="ECO:0000313" key="1">
    <source>
        <dbReference type="EMBL" id="KZV88231.1"/>
    </source>
</evidence>
<dbReference type="EMBL" id="KV425938">
    <property type="protein sequence ID" value="KZV96837.1"/>
    <property type="molecule type" value="Genomic_DNA"/>
</dbReference>
<dbReference type="AlphaFoldDB" id="A0A165KT13"/>
<proteinExistence type="predicted"/>
<dbReference type="EMBL" id="KV426105">
    <property type="protein sequence ID" value="KZV88231.1"/>
    <property type="molecule type" value="Genomic_DNA"/>
</dbReference>
<keyword evidence="3" id="KW-1185">Reference proteome</keyword>
<reference evidence="2 3" key="1">
    <citation type="journal article" date="2016" name="Mol. Biol. Evol.">
        <title>Comparative Genomics of Early-Diverging Mushroom-Forming Fungi Provides Insights into the Origins of Lignocellulose Decay Capabilities.</title>
        <authorList>
            <person name="Nagy L.G."/>
            <person name="Riley R."/>
            <person name="Tritt A."/>
            <person name="Adam C."/>
            <person name="Daum C."/>
            <person name="Floudas D."/>
            <person name="Sun H."/>
            <person name="Yadav J.S."/>
            <person name="Pangilinan J."/>
            <person name="Larsson K.H."/>
            <person name="Matsuura K."/>
            <person name="Barry K."/>
            <person name="Labutti K."/>
            <person name="Kuo R."/>
            <person name="Ohm R.A."/>
            <person name="Bhattacharya S.S."/>
            <person name="Shirouzu T."/>
            <person name="Yoshinaga Y."/>
            <person name="Martin F.M."/>
            <person name="Grigoriev I.V."/>
            <person name="Hibbett D.S."/>
        </authorList>
    </citation>
    <scope>NUCLEOTIDE SEQUENCE [LARGE SCALE GENOMIC DNA]</scope>
    <source>
        <strain evidence="2 3">HHB12029</strain>
    </source>
</reference>
<accession>A0A165KT13</accession>
<evidence type="ECO:0000313" key="2">
    <source>
        <dbReference type="EMBL" id="KZV96837.1"/>
    </source>
</evidence>
<gene>
    <name evidence="1" type="ORF">EXIGLDRAFT_183491</name>
    <name evidence="2" type="ORF">EXIGLDRAFT_405390</name>
</gene>
<sequence>MFPAYPHRPRSKQRQSGATTHFNTIYVPLRLSSAARFRLPHRTRRDRARTLRRHYNRIRTQNPTNCISIVHYERRSTSAHLYYPRFLPPATVVCSDRVQDVDTEMMLIWYNNGRVAKSNRVCASNMRTRRSCKFARI</sequence>
<evidence type="ECO:0000313" key="3">
    <source>
        <dbReference type="Proteomes" id="UP000077266"/>
    </source>
</evidence>
<dbReference type="Proteomes" id="UP000077266">
    <property type="component" value="Unassembled WGS sequence"/>
</dbReference>
<name>A0A165KT13_EXIGL</name>
<protein>
    <submittedName>
        <fullName evidence="2">Uncharacterized protein</fullName>
    </submittedName>
</protein>